<accession>A0ABV7FQ41</accession>
<comment type="caution">
    <text evidence="1">The sequence shown here is derived from an EMBL/GenBank/DDBJ whole genome shotgun (WGS) entry which is preliminary data.</text>
</comment>
<evidence type="ECO:0000313" key="1">
    <source>
        <dbReference type="EMBL" id="MFC3120967.1"/>
    </source>
</evidence>
<dbReference type="EMBL" id="JBHRSW010000006">
    <property type="protein sequence ID" value="MFC3120967.1"/>
    <property type="molecule type" value="Genomic_DNA"/>
</dbReference>
<sequence length="257" mass="28698">MAINYIPLDKAKHSALKVAPRTEFSFAAKTHLAAATIREYAQLAGTMPVVFIKDPNTNNVHSVAMLGLEQGKNLFWHDDQWQAAHVPLNIQRYPFDIRPDGDKLGVFIDENSSLFGDEGDALFTEDGEPSEALKARQQFLADLANSEVLNQRFVKEIQALDLLDEIQVRIRYTNGQNRNVTGIFTINEKKLLELSDEKVLEMHKAGFLGACYSVMLSLGQLNRLVELSNKTDNPIQSLQIVPAEKSEEAKTEDTANA</sequence>
<organism evidence="1 2">
    <name type="scientific">Agaribacter flavus</name>
    <dbReference type="NCBI Taxonomy" id="1902781"/>
    <lineage>
        <taxon>Bacteria</taxon>
        <taxon>Pseudomonadati</taxon>
        <taxon>Pseudomonadota</taxon>
        <taxon>Gammaproteobacteria</taxon>
        <taxon>Alteromonadales</taxon>
        <taxon>Alteromonadaceae</taxon>
        <taxon>Agaribacter</taxon>
    </lineage>
</organism>
<dbReference type="Proteomes" id="UP001595478">
    <property type="component" value="Unassembled WGS sequence"/>
</dbReference>
<gene>
    <name evidence="1" type="ORF">ACFOHL_05010</name>
</gene>
<keyword evidence="2" id="KW-1185">Reference proteome</keyword>
<proteinExistence type="predicted"/>
<dbReference type="InterPro" id="IPR010836">
    <property type="entry name" value="SapC"/>
</dbReference>
<evidence type="ECO:0000313" key="2">
    <source>
        <dbReference type="Proteomes" id="UP001595478"/>
    </source>
</evidence>
<reference evidence="2" key="1">
    <citation type="journal article" date="2019" name="Int. J. Syst. Evol. Microbiol.">
        <title>The Global Catalogue of Microorganisms (GCM) 10K type strain sequencing project: providing services to taxonomists for standard genome sequencing and annotation.</title>
        <authorList>
            <consortium name="The Broad Institute Genomics Platform"/>
            <consortium name="The Broad Institute Genome Sequencing Center for Infectious Disease"/>
            <person name="Wu L."/>
            <person name="Ma J."/>
        </authorList>
    </citation>
    <scope>NUCLEOTIDE SEQUENCE [LARGE SCALE GENOMIC DNA]</scope>
    <source>
        <strain evidence="2">KCTC 52473</strain>
    </source>
</reference>
<dbReference type="RefSeq" id="WP_376919105.1">
    <property type="nucleotide sequence ID" value="NZ_JBHRSW010000006.1"/>
</dbReference>
<dbReference type="Pfam" id="PF07277">
    <property type="entry name" value="SapC"/>
    <property type="match status" value="1"/>
</dbReference>
<name>A0ABV7FQ41_9ALTE</name>
<protein>
    <submittedName>
        <fullName evidence="1">SapC family protein</fullName>
    </submittedName>
</protein>